<dbReference type="EMBL" id="CM010725">
    <property type="protein sequence ID" value="RZC83413.1"/>
    <property type="molecule type" value="Genomic_DNA"/>
</dbReference>
<evidence type="ECO:0000256" key="3">
    <source>
        <dbReference type="PROSITE-ProRule" id="PRU00023"/>
    </source>
</evidence>
<evidence type="ECO:0000313" key="5">
    <source>
        <dbReference type="Proteomes" id="UP000316621"/>
    </source>
</evidence>
<dbReference type="SMART" id="SM00248">
    <property type="entry name" value="ANK"/>
    <property type="match status" value="3"/>
</dbReference>
<evidence type="ECO:0000256" key="2">
    <source>
        <dbReference type="ARBA" id="ARBA00023043"/>
    </source>
</evidence>
<dbReference type="Gene3D" id="1.25.40.20">
    <property type="entry name" value="Ankyrin repeat-containing domain"/>
    <property type="match status" value="2"/>
</dbReference>
<reference evidence="4 5" key="1">
    <citation type="journal article" date="2018" name="Science">
        <title>The opium poppy genome and morphinan production.</title>
        <authorList>
            <person name="Guo L."/>
            <person name="Winzer T."/>
            <person name="Yang X."/>
            <person name="Li Y."/>
            <person name="Ning Z."/>
            <person name="He Z."/>
            <person name="Teodor R."/>
            <person name="Lu Y."/>
            <person name="Bowser T.A."/>
            <person name="Graham I.A."/>
            <person name="Ye K."/>
        </authorList>
    </citation>
    <scope>NUCLEOTIDE SEQUENCE [LARGE SCALE GENOMIC DNA]</scope>
    <source>
        <strain evidence="5">cv. HN1</strain>
        <tissue evidence="4">Leaves</tissue>
    </source>
</reference>
<dbReference type="InterPro" id="IPR002110">
    <property type="entry name" value="Ankyrin_rpt"/>
</dbReference>
<dbReference type="GO" id="GO:0085020">
    <property type="term" value="P:protein K6-linked ubiquitination"/>
    <property type="evidence" value="ECO:0007669"/>
    <property type="project" value="TreeGrafter"/>
</dbReference>
<dbReference type="Proteomes" id="UP000316621">
    <property type="component" value="Chromosome 11"/>
</dbReference>
<dbReference type="Gramene" id="RZC83413">
    <property type="protein sequence ID" value="RZC83413"/>
    <property type="gene ID" value="C5167_046202"/>
</dbReference>
<dbReference type="PROSITE" id="PS50088">
    <property type="entry name" value="ANK_REPEAT"/>
    <property type="match status" value="2"/>
</dbReference>
<dbReference type="SUPFAM" id="SSF48403">
    <property type="entry name" value="Ankyrin repeat"/>
    <property type="match status" value="1"/>
</dbReference>
<feature type="repeat" description="ANK" evidence="3">
    <location>
        <begin position="67"/>
        <end position="99"/>
    </location>
</feature>
<evidence type="ECO:0000256" key="1">
    <source>
        <dbReference type="ARBA" id="ARBA00022737"/>
    </source>
</evidence>
<protein>
    <submittedName>
        <fullName evidence="4">Uncharacterized protein</fullName>
    </submittedName>
</protein>
<organism evidence="4 5">
    <name type="scientific">Papaver somniferum</name>
    <name type="common">Opium poppy</name>
    <dbReference type="NCBI Taxonomy" id="3469"/>
    <lineage>
        <taxon>Eukaryota</taxon>
        <taxon>Viridiplantae</taxon>
        <taxon>Streptophyta</taxon>
        <taxon>Embryophyta</taxon>
        <taxon>Tracheophyta</taxon>
        <taxon>Spermatophyta</taxon>
        <taxon>Magnoliopsida</taxon>
        <taxon>Ranunculales</taxon>
        <taxon>Papaveraceae</taxon>
        <taxon>Papaveroideae</taxon>
        <taxon>Papaver</taxon>
    </lineage>
</organism>
<gene>
    <name evidence="4" type="ORF">C5167_046202</name>
</gene>
<dbReference type="STRING" id="3469.A0A4Y7LD51"/>
<proteinExistence type="predicted"/>
<keyword evidence="2 3" id="KW-0040">ANK repeat</keyword>
<evidence type="ECO:0000313" key="4">
    <source>
        <dbReference type="EMBL" id="RZC83413.1"/>
    </source>
</evidence>
<dbReference type="PROSITE" id="PS50297">
    <property type="entry name" value="ANK_REP_REGION"/>
    <property type="match status" value="2"/>
</dbReference>
<accession>A0A4Y7LD51</accession>
<name>A0A4Y7LD51_PAPSO</name>
<keyword evidence="5" id="KW-1185">Reference proteome</keyword>
<feature type="repeat" description="ANK" evidence="3">
    <location>
        <begin position="100"/>
        <end position="132"/>
    </location>
</feature>
<dbReference type="AlphaFoldDB" id="A0A4Y7LD51"/>
<dbReference type="OMA" id="NVLHMCA"/>
<dbReference type="PANTHER" id="PTHR24171">
    <property type="entry name" value="ANKYRIN REPEAT DOMAIN-CONTAINING PROTEIN 39-RELATED"/>
    <property type="match status" value="1"/>
</dbReference>
<dbReference type="Pfam" id="PF12796">
    <property type="entry name" value="Ank_2"/>
    <property type="match status" value="1"/>
</dbReference>
<dbReference type="InterPro" id="IPR036770">
    <property type="entry name" value="Ankyrin_rpt-contain_sf"/>
</dbReference>
<sequence length="137" mass="14820">MGKEEENVNGNGTEQENIDALLEAARYNELEDVKTLASSGVSLNSMDSEGRTVWHYLGPCLTCFFGQLLSALHMAAANGHLGIVEYLIKSGVDLNVCNAEKNTPLHWACLNGRIEVVKNLILAGAKLSSLNRCISNT</sequence>
<dbReference type="GO" id="GO:0004842">
    <property type="term" value="F:ubiquitin-protein transferase activity"/>
    <property type="evidence" value="ECO:0007669"/>
    <property type="project" value="TreeGrafter"/>
</dbReference>
<dbReference type="PANTHER" id="PTHR24171:SF8">
    <property type="entry name" value="BRCA1-ASSOCIATED RING DOMAIN PROTEIN 1"/>
    <property type="match status" value="1"/>
</dbReference>
<keyword evidence="1" id="KW-0677">Repeat</keyword>